<evidence type="ECO:0000313" key="3">
    <source>
        <dbReference type="Proteomes" id="UP000230002"/>
    </source>
</evidence>
<protein>
    <submittedName>
        <fullName evidence="2">Uncharacterized protein</fullName>
    </submittedName>
</protein>
<proteinExistence type="predicted"/>
<dbReference type="Proteomes" id="UP000230002">
    <property type="component" value="Unassembled WGS sequence"/>
</dbReference>
<reference evidence="2 3" key="1">
    <citation type="journal article" date="2015" name="Sci. Rep.">
        <title>Chromosome-level genome map provides insights into diverse defense mechanisms in the medicinal fungus Ganoderma sinense.</title>
        <authorList>
            <person name="Zhu Y."/>
            <person name="Xu J."/>
            <person name="Sun C."/>
            <person name="Zhou S."/>
            <person name="Xu H."/>
            <person name="Nelson D.R."/>
            <person name="Qian J."/>
            <person name="Song J."/>
            <person name="Luo H."/>
            <person name="Xiang L."/>
            <person name="Li Y."/>
            <person name="Xu Z."/>
            <person name="Ji A."/>
            <person name="Wang L."/>
            <person name="Lu S."/>
            <person name="Hayward A."/>
            <person name="Sun W."/>
            <person name="Li X."/>
            <person name="Schwartz D.C."/>
            <person name="Wang Y."/>
            <person name="Chen S."/>
        </authorList>
    </citation>
    <scope>NUCLEOTIDE SEQUENCE [LARGE SCALE GENOMIC DNA]</scope>
    <source>
        <strain evidence="2 3">ZZ0214-1</strain>
    </source>
</reference>
<name>A0A2G8SL24_9APHY</name>
<organism evidence="2 3">
    <name type="scientific">Ganoderma sinense ZZ0214-1</name>
    <dbReference type="NCBI Taxonomy" id="1077348"/>
    <lineage>
        <taxon>Eukaryota</taxon>
        <taxon>Fungi</taxon>
        <taxon>Dikarya</taxon>
        <taxon>Basidiomycota</taxon>
        <taxon>Agaricomycotina</taxon>
        <taxon>Agaricomycetes</taxon>
        <taxon>Polyporales</taxon>
        <taxon>Polyporaceae</taxon>
        <taxon>Ganoderma</taxon>
    </lineage>
</organism>
<sequence>MPQGESTAYPPHAHCSLNIPDHLECSLSPFILSLCTVRTLCLNPCLSYSHSASMTVLFQNSFYIGNTFNGILYGVELMLCLLTAEAMAKKRRAHRARSDLLLMTFNGASLLLNTIYVATEAVFGQEMWIEKASYSGGQDAYLRDHESVWYQTLGTSASIVLNLLSEALMIHRCNVIWGDVRAIIGPCILYLATLCESLMPVVRHPN</sequence>
<keyword evidence="1" id="KW-0472">Membrane</keyword>
<accession>A0A2G8SL24</accession>
<comment type="caution">
    <text evidence="2">The sequence shown here is derived from an EMBL/GenBank/DDBJ whole genome shotgun (WGS) entry which is preliminary data.</text>
</comment>
<keyword evidence="1" id="KW-0812">Transmembrane</keyword>
<evidence type="ECO:0000313" key="2">
    <source>
        <dbReference type="EMBL" id="PIL34464.1"/>
    </source>
</evidence>
<gene>
    <name evidence="2" type="ORF">GSI_03240</name>
</gene>
<evidence type="ECO:0000256" key="1">
    <source>
        <dbReference type="SAM" id="Phobius"/>
    </source>
</evidence>
<dbReference type="EMBL" id="AYKW01000005">
    <property type="protein sequence ID" value="PIL34464.1"/>
    <property type="molecule type" value="Genomic_DNA"/>
</dbReference>
<dbReference type="OrthoDB" id="2796825at2759"/>
<keyword evidence="3" id="KW-1185">Reference proteome</keyword>
<dbReference type="AlphaFoldDB" id="A0A2G8SL24"/>
<feature type="transmembrane region" description="Helical" evidence="1">
    <location>
        <begin position="70"/>
        <end position="88"/>
    </location>
</feature>
<keyword evidence="1" id="KW-1133">Transmembrane helix</keyword>